<proteinExistence type="predicted"/>
<comment type="subcellular location">
    <subcellularLocation>
        <location evidence="1">Membrane</location>
        <topology evidence="1">Multi-pass membrane protein</topology>
    </subcellularLocation>
</comment>
<feature type="transmembrane region" description="Helical" evidence="5">
    <location>
        <begin position="116"/>
        <end position="135"/>
    </location>
</feature>
<evidence type="ECO:0000313" key="7">
    <source>
        <dbReference type="Proteomes" id="UP000288859"/>
    </source>
</evidence>
<dbReference type="OrthoDB" id="2533084at2759"/>
<dbReference type="GO" id="GO:0022857">
    <property type="term" value="F:transmembrane transporter activity"/>
    <property type="evidence" value="ECO:0007669"/>
    <property type="project" value="TreeGrafter"/>
</dbReference>
<evidence type="ECO:0000256" key="5">
    <source>
        <dbReference type="SAM" id="Phobius"/>
    </source>
</evidence>
<dbReference type="EMBL" id="NAJM01000032">
    <property type="protein sequence ID" value="RVX69035.1"/>
    <property type="molecule type" value="Genomic_DNA"/>
</dbReference>
<protein>
    <recommendedName>
        <fullName evidence="8">Major facilitator superfamily (MFS) profile domain-containing protein</fullName>
    </recommendedName>
</protein>
<evidence type="ECO:0000313" key="6">
    <source>
        <dbReference type="EMBL" id="RVX69035.1"/>
    </source>
</evidence>
<keyword evidence="3 5" id="KW-1133">Transmembrane helix</keyword>
<feature type="transmembrane region" description="Helical" evidence="5">
    <location>
        <begin position="41"/>
        <end position="65"/>
    </location>
</feature>
<dbReference type="PANTHER" id="PTHR23502:SF22">
    <property type="entry name" value="MAJOR FACILITATOR SUPERFAMILY (MFS) PROFILE DOMAIN-CONTAINING PROTEIN"/>
    <property type="match status" value="1"/>
</dbReference>
<dbReference type="SUPFAM" id="SSF103473">
    <property type="entry name" value="MFS general substrate transporter"/>
    <property type="match status" value="1"/>
</dbReference>
<evidence type="ECO:0000256" key="3">
    <source>
        <dbReference type="ARBA" id="ARBA00022989"/>
    </source>
</evidence>
<feature type="transmembrane region" description="Helical" evidence="5">
    <location>
        <begin position="147"/>
        <end position="167"/>
    </location>
</feature>
<dbReference type="InterPro" id="IPR036259">
    <property type="entry name" value="MFS_trans_sf"/>
</dbReference>
<accession>A0A438N012</accession>
<evidence type="ECO:0000256" key="2">
    <source>
        <dbReference type="ARBA" id="ARBA00022692"/>
    </source>
</evidence>
<keyword evidence="2 5" id="KW-0812">Transmembrane</keyword>
<evidence type="ECO:0000256" key="4">
    <source>
        <dbReference type="ARBA" id="ARBA00023136"/>
    </source>
</evidence>
<name>A0A438N012_EXOME</name>
<gene>
    <name evidence="6" type="ORF">B0A52_06748</name>
</gene>
<feature type="transmembrane region" description="Helical" evidence="5">
    <location>
        <begin position="86"/>
        <end position="104"/>
    </location>
</feature>
<dbReference type="GO" id="GO:0005886">
    <property type="term" value="C:plasma membrane"/>
    <property type="evidence" value="ECO:0007669"/>
    <property type="project" value="TreeGrafter"/>
</dbReference>
<dbReference type="AlphaFoldDB" id="A0A438N012"/>
<organism evidence="6 7">
    <name type="scientific">Exophiala mesophila</name>
    <name type="common">Black yeast-like fungus</name>
    <dbReference type="NCBI Taxonomy" id="212818"/>
    <lineage>
        <taxon>Eukaryota</taxon>
        <taxon>Fungi</taxon>
        <taxon>Dikarya</taxon>
        <taxon>Ascomycota</taxon>
        <taxon>Pezizomycotina</taxon>
        <taxon>Eurotiomycetes</taxon>
        <taxon>Chaetothyriomycetidae</taxon>
        <taxon>Chaetothyriales</taxon>
        <taxon>Herpotrichiellaceae</taxon>
        <taxon>Exophiala</taxon>
    </lineage>
</organism>
<dbReference type="PANTHER" id="PTHR23502">
    <property type="entry name" value="MAJOR FACILITATOR SUPERFAMILY"/>
    <property type="match status" value="1"/>
</dbReference>
<keyword evidence="4 5" id="KW-0472">Membrane</keyword>
<reference evidence="6 7" key="1">
    <citation type="submission" date="2017-03" db="EMBL/GenBank/DDBJ databases">
        <title>Genomes of endolithic fungi from Antarctica.</title>
        <authorList>
            <person name="Coleine C."/>
            <person name="Masonjones S."/>
            <person name="Stajich J.E."/>
        </authorList>
    </citation>
    <scope>NUCLEOTIDE SEQUENCE [LARGE SCALE GENOMIC DNA]</scope>
    <source>
        <strain evidence="6 7">CCFEE 6314</strain>
    </source>
</reference>
<evidence type="ECO:0000256" key="1">
    <source>
        <dbReference type="ARBA" id="ARBA00004141"/>
    </source>
</evidence>
<comment type="caution">
    <text evidence="6">The sequence shown here is derived from an EMBL/GenBank/DDBJ whole genome shotgun (WGS) entry which is preliminary data.</text>
</comment>
<evidence type="ECO:0008006" key="8">
    <source>
        <dbReference type="Google" id="ProtNLM"/>
    </source>
</evidence>
<dbReference type="Proteomes" id="UP000288859">
    <property type="component" value="Unassembled WGS sequence"/>
</dbReference>
<sequence length="260" mass="28557">MLKKWGRTVMWIIGINQLSTLLLSLPKEVGGYGFSRDALSYMYFAPIIGILVGAGLGRFVIDFACNRYIQHHNGVYAPEARIPPTYFATLFLVPGLVLFGQALAFRLSWVALAAGWILYVIGGFMSAVATTSYLVDFYTAAAAQISTILSFARLITGFSISYFQVVISRAGQESERNGTWLKSGQIGRFQGDAIYRESTAPWLGLGLLDEPPRCRADSVRRDDQVCFETFISGGDNAGFGLGRPVNVFLYVLAESDVDTQ</sequence>